<dbReference type="GO" id="GO:0016787">
    <property type="term" value="F:hydrolase activity"/>
    <property type="evidence" value="ECO:0007669"/>
    <property type="project" value="UniProtKB-KW"/>
</dbReference>
<dbReference type="InterPro" id="IPR029062">
    <property type="entry name" value="Class_I_gatase-like"/>
</dbReference>
<evidence type="ECO:0000313" key="3">
    <source>
        <dbReference type="Proteomes" id="UP001168883"/>
    </source>
</evidence>
<keyword evidence="3" id="KW-1185">Reference proteome</keyword>
<dbReference type="Proteomes" id="UP001168883">
    <property type="component" value="Unassembled WGS sequence"/>
</dbReference>
<dbReference type="Gene3D" id="3.40.50.880">
    <property type="match status" value="1"/>
</dbReference>
<evidence type="ECO:0000313" key="2">
    <source>
        <dbReference type="EMBL" id="MDO3675831.1"/>
    </source>
</evidence>
<dbReference type="PANTHER" id="PTHR42695:SF5">
    <property type="entry name" value="GLUTAMINE AMIDOTRANSFERASE YLR126C-RELATED"/>
    <property type="match status" value="1"/>
</dbReference>
<dbReference type="EMBL" id="JAUMKJ010000002">
    <property type="protein sequence ID" value="MDO3675831.1"/>
    <property type="molecule type" value="Genomic_DNA"/>
</dbReference>
<reference evidence="2" key="1">
    <citation type="submission" date="2023-07" db="EMBL/GenBank/DDBJ databases">
        <authorList>
            <person name="Aktuganov G."/>
            <person name="Boyko T."/>
            <person name="Delegan Y."/>
            <person name="Galimzianova N."/>
            <person name="Gilvanova E."/>
            <person name="Korobov V."/>
            <person name="Kuzmina L."/>
            <person name="Melentiev A."/>
            <person name="Milman P."/>
            <person name="Ryabova A."/>
            <person name="Stupak E."/>
            <person name="Yasakov T."/>
            <person name="Zharikova N."/>
            <person name="Zhurenko E."/>
        </authorList>
    </citation>
    <scope>NUCLEOTIDE SEQUENCE</scope>
    <source>
        <strain evidence="2">IB-739</strain>
    </source>
</reference>
<keyword evidence="2" id="KW-0315">Glutamine amidotransferase</keyword>
<dbReference type="PROSITE" id="PS51273">
    <property type="entry name" value="GATASE_TYPE_1"/>
    <property type="match status" value="1"/>
</dbReference>
<organism evidence="2 3">
    <name type="scientific">Paenibacillus ehimensis</name>
    <dbReference type="NCBI Taxonomy" id="79264"/>
    <lineage>
        <taxon>Bacteria</taxon>
        <taxon>Bacillati</taxon>
        <taxon>Bacillota</taxon>
        <taxon>Bacilli</taxon>
        <taxon>Bacillales</taxon>
        <taxon>Paenibacillaceae</taxon>
        <taxon>Paenibacillus</taxon>
    </lineage>
</organism>
<accession>A0ABT8V7Y8</accession>
<dbReference type="SUPFAM" id="SSF52317">
    <property type="entry name" value="Class I glutamine amidotransferase-like"/>
    <property type="match status" value="1"/>
</dbReference>
<protein>
    <submittedName>
        <fullName evidence="2">Type 1 glutamine amidotransferase</fullName>
        <ecNumber evidence="2">3.4.-.-</ecNumber>
    </submittedName>
</protein>
<dbReference type="EC" id="3.4.-.-" evidence="2"/>
<proteinExistence type="predicted"/>
<comment type="caution">
    <text evidence="2">The sequence shown here is derived from an EMBL/GenBank/DDBJ whole genome shotgun (WGS) entry which is preliminary data.</text>
</comment>
<dbReference type="InterPro" id="IPR017926">
    <property type="entry name" value="GATASE"/>
</dbReference>
<dbReference type="InterPro" id="IPR044992">
    <property type="entry name" value="ChyE-like"/>
</dbReference>
<dbReference type="RefSeq" id="WP_025849170.1">
    <property type="nucleotide sequence ID" value="NZ_JARLKN010000022.1"/>
</dbReference>
<name>A0ABT8V7Y8_9BACL</name>
<evidence type="ECO:0000259" key="1">
    <source>
        <dbReference type="Pfam" id="PF00117"/>
    </source>
</evidence>
<gene>
    <name evidence="2" type="ORF">Q3C12_02370</name>
</gene>
<sequence>MRLHYIQHVPFETLGLIEAWAREKGHTVTGTKVYEQASLPALGDFDMAVVLGGPMGANDERLYPWLSAEKAWIAAAIRQKKPLLGICLGAQLIAEAVGGKVRQNYYREIGWFPVELAEAAKHSPLFRGFPDRFVPFHWHGDTFELPDRAVRTASSKGCPNQAFVYEDYVVGLQFHLEMDEAGISRMLKHGKDDLIQGPYVQKPEEMADRAELVNEAKAMLHTLLDALERRCSETEYRRFASGKGQVYPIIGD</sequence>
<dbReference type="CDD" id="cd01741">
    <property type="entry name" value="GATase1_1"/>
    <property type="match status" value="1"/>
</dbReference>
<feature type="domain" description="Glutamine amidotransferase" evidence="1">
    <location>
        <begin position="25"/>
        <end position="178"/>
    </location>
</feature>
<keyword evidence="2" id="KW-0378">Hydrolase</keyword>
<dbReference type="PANTHER" id="PTHR42695">
    <property type="entry name" value="GLUTAMINE AMIDOTRANSFERASE YLR126C-RELATED"/>
    <property type="match status" value="1"/>
</dbReference>
<dbReference type="Pfam" id="PF00117">
    <property type="entry name" value="GATase"/>
    <property type="match status" value="1"/>
</dbReference>